<comment type="subunit">
    <text evidence="7">Homotrimer.</text>
</comment>
<protein>
    <recommendedName>
        <fullName evidence="7">UDP-3-O-acylglucosamine N-acyltransferase</fullName>
        <ecNumber evidence="7">2.3.1.191</ecNumber>
    </recommendedName>
</protein>
<dbReference type="EMBL" id="BMJS01000011">
    <property type="protein sequence ID" value="GGF96782.1"/>
    <property type="molecule type" value="Genomic_DNA"/>
</dbReference>
<dbReference type="HAMAP" id="MF_00523">
    <property type="entry name" value="LpxD"/>
    <property type="match status" value="1"/>
</dbReference>
<evidence type="ECO:0000259" key="8">
    <source>
        <dbReference type="Pfam" id="PF04613"/>
    </source>
</evidence>
<keyword evidence="3 7" id="KW-0808">Transferase</keyword>
<dbReference type="Pfam" id="PF25087">
    <property type="entry name" value="GMPPB_C"/>
    <property type="match status" value="1"/>
</dbReference>
<dbReference type="GO" id="GO:0016020">
    <property type="term" value="C:membrane"/>
    <property type="evidence" value="ECO:0007669"/>
    <property type="project" value="GOC"/>
</dbReference>
<dbReference type="InterPro" id="IPR007691">
    <property type="entry name" value="LpxD"/>
</dbReference>
<dbReference type="PANTHER" id="PTHR43378">
    <property type="entry name" value="UDP-3-O-ACYLGLUCOSAMINE N-ACYLTRANSFERASE"/>
    <property type="match status" value="1"/>
</dbReference>
<evidence type="ECO:0000256" key="1">
    <source>
        <dbReference type="ARBA" id="ARBA00022516"/>
    </source>
</evidence>
<evidence type="ECO:0000313" key="11">
    <source>
        <dbReference type="Proteomes" id="UP000636949"/>
    </source>
</evidence>
<dbReference type="Gene3D" id="1.20.5.170">
    <property type="match status" value="1"/>
</dbReference>
<dbReference type="InterPro" id="IPR020573">
    <property type="entry name" value="UDP_GlcNAc_AcTrfase_non-rep"/>
</dbReference>
<dbReference type="Gene3D" id="3.40.1390.10">
    <property type="entry name" value="MurE/MurF, N-terminal domain"/>
    <property type="match status" value="1"/>
</dbReference>
<dbReference type="GO" id="GO:0009245">
    <property type="term" value="P:lipid A biosynthetic process"/>
    <property type="evidence" value="ECO:0007669"/>
    <property type="project" value="UniProtKB-UniRule"/>
</dbReference>
<comment type="catalytic activity">
    <reaction evidence="7">
        <text>a UDP-3-O-[(3R)-3-hydroxyacyl]-alpha-D-glucosamine + a (3R)-hydroxyacyl-[ACP] = a UDP-2-N,3-O-bis[(3R)-3-hydroxyacyl]-alpha-D-glucosamine + holo-[ACP] + H(+)</text>
        <dbReference type="Rhea" id="RHEA:53836"/>
        <dbReference type="Rhea" id="RHEA-COMP:9685"/>
        <dbReference type="Rhea" id="RHEA-COMP:9945"/>
        <dbReference type="ChEBI" id="CHEBI:15378"/>
        <dbReference type="ChEBI" id="CHEBI:64479"/>
        <dbReference type="ChEBI" id="CHEBI:78827"/>
        <dbReference type="ChEBI" id="CHEBI:137740"/>
        <dbReference type="ChEBI" id="CHEBI:137748"/>
        <dbReference type="EC" id="2.3.1.191"/>
    </reaction>
</comment>
<evidence type="ECO:0000313" key="10">
    <source>
        <dbReference type="EMBL" id="GGF96782.1"/>
    </source>
</evidence>
<evidence type="ECO:0000256" key="5">
    <source>
        <dbReference type="ARBA" id="ARBA00023098"/>
    </source>
</evidence>
<keyword evidence="4 7" id="KW-0677">Repeat</keyword>
<keyword evidence="2 7" id="KW-0441">Lipid A biosynthesis</keyword>
<feature type="domain" description="Mannose-1-phosphate guanyltransferase C-terminal" evidence="9">
    <location>
        <begin position="100"/>
        <end position="179"/>
    </location>
</feature>
<evidence type="ECO:0000256" key="2">
    <source>
        <dbReference type="ARBA" id="ARBA00022556"/>
    </source>
</evidence>
<dbReference type="GO" id="GO:0016410">
    <property type="term" value="F:N-acyltransferase activity"/>
    <property type="evidence" value="ECO:0007669"/>
    <property type="project" value="InterPro"/>
</dbReference>
<evidence type="ECO:0000256" key="4">
    <source>
        <dbReference type="ARBA" id="ARBA00022737"/>
    </source>
</evidence>
<dbReference type="Proteomes" id="UP000636949">
    <property type="component" value="Unassembled WGS sequence"/>
</dbReference>
<dbReference type="CDD" id="cd03352">
    <property type="entry name" value="LbH_LpxD"/>
    <property type="match status" value="1"/>
</dbReference>
<comment type="similarity">
    <text evidence="7">Belongs to the transferase hexapeptide repeat family. LpxD subfamily.</text>
</comment>
<dbReference type="InterPro" id="IPR011004">
    <property type="entry name" value="Trimer_LpxA-like_sf"/>
</dbReference>
<sequence>MYSLKTLAEDLGGYVHGDESIVVDRLATLKGAKSGQLSFLANSKYINDLKETKASAVLLTKEALELCPTNAVVLDNPYLAFAKVAALFDCAPKARSGIHPSATIASSAKIAANASIAANVVIGEHVIIAENAIIGANCVILDNSSIGTKTEIKPNVTIYHGVHIGDYCIIHANTVIGSDGFGNAKDEKGNWVKIPQIGGVTIGNHVEIGASTSIDRGAIDDTIIADGVKIDNQVQIAHNVIIGENTAIAGSTGIAGSVTIGKNCLLGGQVGVSGHLEICDGVLLAAASNVSKSITEPGFYTAAFNARPHMEWKRTSARIFRLDKLETRVKMLEQKCKDSE</sequence>
<dbReference type="InterPro" id="IPR018357">
    <property type="entry name" value="Hexapep_transf_CS"/>
</dbReference>
<gene>
    <name evidence="10" type="primary">lpxD2</name>
    <name evidence="7" type="synonym">lpxD</name>
    <name evidence="10" type="ORF">GCM10010995_12560</name>
</gene>
<dbReference type="Pfam" id="PF04613">
    <property type="entry name" value="LpxD"/>
    <property type="match status" value="1"/>
</dbReference>
<dbReference type="AlphaFoldDB" id="A0A8J3E959"/>
<dbReference type="RefSeq" id="WP_170137200.1">
    <property type="nucleotide sequence ID" value="NZ_BMJS01000011.1"/>
</dbReference>
<name>A0A8J3E959_9GAMM</name>
<dbReference type="UniPathway" id="UPA00973"/>
<dbReference type="Gene3D" id="2.160.10.10">
    <property type="entry name" value="Hexapeptide repeat proteins"/>
    <property type="match status" value="1"/>
</dbReference>
<dbReference type="SUPFAM" id="SSF51161">
    <property type="entry name" value="Trimeric LpxA-like enzymes"/>
    <property type="match status" value="1"/>
</dbReference>
<dbReference type="NCBIfam" id="TIGR01853">
    <property type="entry name" value="lipid_A_lpxD"/>
    <property type="match status" value="1"/>
</dbReference>
<reference evidence="10" key="2">
    <citation type="submission" date="2020-09" db="EMBL/GenBank/DDBJ databases">
        <authorList>
            <person name="Sun Q."/>
            <person name="Zhou Y."/>
        </authorList>
    </citation>
    <scope>NUCLEOTIDE SEQUENCE</scope>
    <source>
        <strain evidence="10">CGMCC 1.15758</strain>
    </source>
</reference>
<comment type="caution">
    <text evidence="10">The sequence shown here is derived from an EMBL/GenBank/DDBJ whole genome shotgun (WGS) entry which is preliminary data.</text>
</comment>
<evidence type="ECO:0000256" key="6">
    <source>
        <dbReference type="ARBA" id="ARBA00023315"/>
    </source>
</evidence>
<dbReference type="InterPro" id="IPR001451">
    <property type="entry name" value="Hexapep"/>
</dbReference>
<proteinExistence type="inferred from homology"/>
<evidence type="ECO:0000259" key="9">
    <source>
        <dbReference type="Pfam" id="PF25087"/>
    </source>
</evidence>
<dbReference type="GO" id="GO:0103118">
    <property type="term" value="F:UDP-3-O-[(3R)-3-hydroxyacyl]-glucosamine N-acyltransferase activity"/>
    <property type="evidence" value="ECO:0007669"/>
    <property type="project" value="UniProtKB-EC"/>
</dbReference>
<keyword evidence="5 7" id="KW-0443">Lipid metabolism</keyword>
<comment type="pathway">
    <text evidence="7">Bacterial outer membrane biogenesis; LPS lipid A biosynthesis.</text>
</comment>
<reference evidence="10" key="1">
    <citation type="journal article" date="2014" name="Int. J. Syst. Evol. Microbiol.">
        <title>Complete genome sequence of Corynebacterium casei LMG S-19264T (=DSM 44701T), isolated from a smear-ripened cheese.</title>
        <authorList>
            <consortium name="US DOE Joint Genome Institute (JGI-PGF)"/>
            <person name="Walter F."/>
            <person name="Albersmeier A."/>
            <person name="Kalinowski J."/>
            <person name="Ruckert C."/>
        </authorList>
    </citation>
    <scope>NUCLEOTIDE SEQUENCE</scope>
    <source>
        <strain evidence="10">CGMCC 1.15758</strain>
    </source>
</reference>
<accession>A0A8J3E959</accession>
<dbReference type="PROSITE" id="PS00101">
    <property type="entry name" value="HEXAPEP_TRANSFERASES"/>
    <property type="match status" value="1"/>
</dbReference>
<keyword evidence="1 7" id="KW-0444">Lipid biosynthesis</keyword>
<dbReference type="EC" id="2.3.1.191" evidence="7"/>
<keyword evidence="6 7" id="KW-0012">Acyltransferase</keyword>
<organism evidence="10 11">
    <name type="scientific">Cysteiniphilum litorale</name>
    <dbReference type="NCBI Taxonomy" id="2056700"/>
    <lineage>
        <taxon>Bacteria</taxon>
        <taxon>Pseudomonadati</taxon>
        <taxon>Pseudomonadota</taxon>
        <taxon>Gammaproteobacteria</taxon>
        <taxon>Thiotrichales</taxon>
        <taxon>Fastidiosibacteraceae</taxon>
        <taxon>Cysteiniphilum</taxon>
    </lineage>
</organism>
<dbReference type="Pfam" id="PF00132">
    <property type="entry name" value="Hexapep"/>
    <property type="match status" value="1"/>
</dbReference>
<evidence type="ECO:0000256" key="3">
    <source>
        <dbReference type="ARBA" id="ARBA00022679"/>
    </source>
</evidence>
<dbReference type="NCBIfam" id="NF002060">
    <property type="entry name" value="PRK00892.1"/>
    <property type="match status" value="1"/>
</dbReference>
<dbReference type="InterPro" id="IPR056729">
    <property type="entry name" value="GMPPB_C"/>
</dbReference>
<feature type="domain" description="UDP-3-O-[3-hydroxymyristoyl] glucosamine N-acyltransferase non-repeat region" evidence="8">
    <location>
        <begin position="21"/>
        <end position="87"/>
    </location>
</feature>
<evidence type="ECO:0000256" key="7">
    <source>
        <dbReference type="HAMAP-Rule" id="MF_00523"/>
    </source>
</evidence>
<comment type="function">
    <text evidence="7">Catalyzes the N-acylation of UDP-3-O-acylglucosamine using 3-hydroxyacyl-ACP as the acyl donor. Is involved in the biosynthesis of lipid A, a phosphorylated glycolipid that anchors the lipopolysaccharide to the outer membrane of the cell.</text>
</comment>
<feature type="active site" description="Proton acceptor" evidence="7">
    <location>
        <position position="238"/>
    </location>
</feature>
<dbReference type="PANTHER" id="PTHR43378:SF2">
    <property type="entry name" value="UDP-3-O-ACYLGLUCOSAMINE N-ACYLTRANSFERASE 1, MITOCHONDRIAL-RELATED"/>
    <property type="match status" value="1"/>
</dbReference>
<keyword evidence="11" id="KW-1185">Reference proteome</keyword>